<dbReference type="SUPFAM" id="SSF52540">
    <property type="entry name" value="P-loop containing nucleoside triphosphate hydrolases"/>
    <property type="match status" value="1"/>
</dbReference>
<dbReference type="Proteomes" id="UP001596020">
    <property type="component" value="Unassembled WGS sequence"/>
</dbReference>
<evidence type="ECO:0000256" key="7">
    <source>
        <dbReference type="ARBA" id="ARBA00034754"/>
    </source>
</evidence>
<comment type="caution">
    <text evidence="10">The sequence shown here is derived from an EMBL/GenBank/DDBJ whole genome shotgun (WGS) entry which is preliminary data.</text>
</comment>
<dbReference type="Gene3D" id="1.10.8.60">
    <property type="match status" value="1"/>
</dbReference>
<evidence type="ECO:0000256" key="2">
    <source>
        <dbReference type="ARBA" id="ARBA00017703"/>
    </source>
</evidence>
<dbReference type="InterPro" id="IPR008921">
    <property type="entry name" value="DNA_pol3_clamp-load_cplx_C"/>
</dbReference>
<dbReference type="InterPro" id="IPR010372">
    <property type="entry name" value="DNA_pol3_delta_N"/>
</dbReference>
<dbReference type="PANTHER" id="PTHR34388">
    <property type="entry name" value="DNA POLYMERASE III SUBUNIT DELTA"/>
    <property type="match status" value="1"/>
</dbReference>
<organism evidence="10 11">
    <name type="scientific">Falsiporphyromonas endometrii</name>
    <dbReference type="NCBI Taxonomy" id="1387297"/>
    <lineage>
        <taxon>Bacteria</taxon>
        <taxon>Pseudomonadati</taxon>
        <taxon>Bacteroidota</taxon>
        <taxon>Bacteroidia</taxon>
        <taxon>Bacteroidales</taxon>
        <taxon>Porphyromonadaceae</taxon>
        <taxon>Falsiporphyromonas</taxon>
    </lineage>
</organism>
<feature type="domain" description="DNA polymerase III delta N-terminal" evidence="9">
    <location>
        <begin position="21"/>
        <end position="127"/>
    </location>
</feature>
<dbReference type="NCBIfam" id="TIGR01128">
    <property type="entry name" value="holA"/>
    <property type="match status" value="1"/>
</dbReference>
<dbReference type="InterPro" id="IPR005790">
    <property type="entry name" value="DNA_polIII_delta"/>
</dbReference>
<dbReference type="Gene3D" id="1.20.272.10">
    <property type="match status" value="1"/>
</dbReference>
<comment type="catalytic activity">
    <reaction evidence="8">
        <text>DNA(n) + a 2'-deoxyribonucleoside 5'-triphosphate = DNA(n+1) + diphosphate</text>
        <dbReference type="Rhea" id="RHEA:22508"/>
        <dbReference type="Rhea" id="RHEA-COMP:17339"/>
        <dbReference type="Rhea" id="RHEA-COMP:17340"/>
        <dbReference type="ChEBI" id="CHEBI:33019"/>
        <dbReference type="ChEBI" id="CHEBI:61560"/>
        <dbReference type="ChEBI" id="CHEBI:173112"/>
        <dbReference type="EC" id="2.7.7.7"/>
    </reaction>
</comment>
<proteinExistence type="inferred from homology"/>
<dbReference type="Pfam" id="PF06144">
    <property type="entry name" value="DNA_pol3_delta"/>
    <property type="match status" value="1"/>
</dbReference>
<keyword evidence="4 10" id="KW-0548">Nucleotidyltransferase</keyword>
<accession>A0ABV9K8Z8</accession>
<evidence type="ECO:0000256" key="3">
    <source>
        <dbReference type="ARBA" id="ARBA00022679"/>
    </source>
</evidence>
<keyword evidence="11" id="KW-1185">Reference proteome</keyword>
<dbReference type="EMBL" id="JBHSGO010000205">
    <property type="protein sequence ID" value="MFC4666529.1"/>
    <property type="molecule type" value="Genomic_DNA"/>
</dbReference>
<protein>
    <recommendedName>
        <fullName evidence="2">DNA polymerase III subunit delta</fullName>
        <ecNumber evidence="1">2.7.7.7</ecNumber>
    </recommendedName>
</protein>
<keyword evidence="3 10" id="KW-0808">Transferase</keyword>
<comment type="similarity">
    <text evidence="7">Belongs to the DNA polymerase HolA subunit family.</text>
</comment>
<evidence type="ECO:0000256" key="1">
    <source>
        <dbReference type="ARBA" id="ARBA00012417"/>
    </source>
</evidence>
<sequence>MALNYDTIIQEIKNKKTRRFYLLAGDEPYYIDKLVNLFENNLVAEENRDFDQIVTYGSNDVKARDVISDSMRLPMIGQIMLIVIKEAQQISDLDKLAPYLESIPETSTLVIATKKKADKRKVLFKKAIELDALFESNRIQDYKLPDMIQMLVTGKSGIIDPQSASMLAEFLGNDLEKIDREIDKLMIILKQNGNLRLQITPELIEKHIGISKEYNGFEFLNAVTRRDREKAYRIAIQFGKNEKNYPIQPILAILFNFFSLLMCACYSPDKSEAGLMKALELRNRFQARDYANALRIYSPMKVYEIIRYLRIVDAMSKGVDTGSAISNKELLFQLLNKIFN</sequence>
<reference evidence="11" key="1">
    <citation type="journal article" date="2019" name="Int. J. Syst. Evol. Microbiol.">
        <title>The Global Catalogue of Microorganisms (GCM) 10K type strain sequencing project: providing services to taxonomists for standard genome sequencing and annotation.</title>
        <authorList>
            <consortium name="The Broad Institute Genomics Platform"/>
            <consortium name="The Broad Institute Genome Sequencing Center for Infectious Disease"/>
            <person name="Wu L."/>
            <person name="Ma J."/>
        </authorList>
    </citation>
    <scope>NUCLEOTIDE SEQUENCE [LARGE SCALE GENOMIC DNA]</scope>
    <source>
        <strain evidence="11">CGMCC 4.7357</strain>
    </source>
</reference>
<dbReference type="EC" id="2.7.7.7" evidence="1"/>
<dbReference type="PANTHER" id="PTHR34388:SF1">
    <property type="entry name" value="DNA POLYMERASE III SUBUNIT DELTA"/>
    <property type="match status" value="1"/>
</dbReference>
<dbReference type="SUPFAM" id="SSF48019">
    <property type="entry name" value="post-AAA+ oligomerization domain-like"/>
    <property type="match status" value="1"/>
</dbReference>
<evidence type="ECO:0000256" key="6">
    <source>
        <dbReference type="ARBA" id="ARBA00022932"/>
    </source>
</evidence>
<keyword evidence="6" id="KW-0239">DNA-directed DNA polymerase</keyword>
<evidence type="ECO:0000256" key="8">
    <source>
        <dbReference type="ARBA" id="ARBA00049244"/>
    </source>
</evidence>
<gene>
    <name evidence="10" type="primary">holA</name>
    <name evidence="10" type="ORF">ACFO3G_07980</name>
</gene>
<keyword evidence="5" id="KW-0235">DNA replication</keyword>
<evidence type="ECO:0000313" key="11">
    <source>
        <dbReference type="Proteomes" id="UP001596020"/>
    </source>
</evidence>
<evidence type="ECO:0000256" key="4">
    <source>
        <dbReference type="ARBA" id="ARBA00022695"/>
    </source>
</evidence>
<evidence type="ECO:0000259" key="9">
    <source>
        <dbReference type="Pfam" id="PF06144"/>
    </source>
</evidence>
<dbReference type="RefSeq" id="WP_380079685.1">
    <property type="nucleotide sequence ID" value="NZ_JBHSGO010000205.1"/>
</dbReference>
<name>A0ABV9K8Z8_9PORP</name>
<dbReference type="Gene3D" id="3.40.50.300">
    <property type="entry name" value="P-loop containing nucleotide triphosphate hydrolases"/>
    <property type="match status" value="1"/>
</dbReference>
<dbReference type="InterPro" id="IPR027417">
    <property type="entry name" value="P-loop_NTPase"/>
</dbReference>
<evidence type="ECO:0000313" key="10">
    <source>
        <dbReference type="EMBL" id="MFC4666529.1"/>
    </source>
</evidence>
<dbReference type="GO" id="GO:0003887">
    <property type="term" value="F:DNA-directed DNA polymerase activity"/>
    <property type="evidence" value="ECO:0007669"/>
    <property type="project" value="UniProtKB-EC"/>
</dbReference>
<evidence type="ECO:0000256" key="5">
    <source>
        <dbReference type="ARBA" id="ARBA00022705"/>
    </source>
</evidence>